<evidence type="ECO:0000313" key="2">
    <source>
        <dbReference type="EMBL" id="CAD6270389.1"/>
    </source>
</evidence>
<dbReference type="PROSITE" id="PS50181">
    <property type="entry name" value="FBOX"/>
    <property type="match status" value="1"/>
</dbReference>
<dbReference type="Gene3D" id="1.20.1280.50">
    <property type="match status" value="1"/>
</dbReference>
<dbReference type="AlphaFoldDB" id="A0A811RJ33"/>
<dbReference type="InterPro" id="IPR011044">
    <property type="entry name" value="Quino_amine_DH_bsu"/>
</dbReference>
<keyword evidence="3" id="KW-1185">Reference proteome</keyword>
<dbReference type="Proteomes" id="UP000604825">
    <property type="component" value="Unassembled WGS sequence"/>
</dbReference>
<evidence type="ECO:0000259" key="1">
    <source>
        <dbReference type="PROSITE" id="PS50181"/>
    </source>
</evidence>
<dbReference type="SUPFAM" id="SSF50969">
    <property type="entry name" value="YVTN repeat-like/Quinoprotein amine dehydrogenase"/>
    <property type="match status" value="1"/>
</dbReference>
<dbReference type="InterPro" id="IPR001810">
    <property type="entry name" value="F-box_dom"/>
</dbReference>
<accession>A0A811RJ33</accession>
<dbReference type="Pfam" id="PF12937">
    <property type="entry name" value="F-box-like"/>
    <property type="match status" value="1"/>
</dbReference>
<organism evidence="2 3">
    <name type="scientific">Miscanthus lutarioriparius</name>
    <dbReference type="NCBI Taxonomy" id="422564"/>
    <lineage>
        <taxon>Eukaryota</taxon>
        <taxon>Viridiplantae</taxon>
        <taxon>Streptophyta</taxon>
        <taxon>Embryophyta</taxon>
        <taxon>Tracheophyta</taxon>
        <taxon>Spermatophyta</taxon>
        <taxon>Magnoliopsida</taxon>
        <taxon>Liliopsida</taxon>
        <taxon>Poales</taxon>
        <taxon>Poaceae</taxon>
        <taxon>PACMAD clade</taxon>
        <taxon>Panicoideae</taxon>
        <taxon>Andropogonodae</taxon>
        <taxon>Andropogoneae</taxon>
        <taxon>Saccharinae</taxon>
        <taxon>Miscanthus</taxon>
    </lineage>
</organism>
<dbReference type="SUPFAM" id="SSF81383">
    <property type="entry name" value="F-box domain"/>
    <property type="match status" value="1"/>
</dbReference>
<dbReference type="InterPro" id="IPR055290">
    <property type="entry name" value="At3g26010-like"/>
</dbReference>
<dbReference type="EMBL" id="CAJGYO010000015">
    <property type="protein sequence ID" value="CAD6270389.1"/>
    <property type="molecule type" value="Genomic_DNA"/>
</dbReference>
<name>A0A811RJ33_9POAL</name>
<comment type="caution">
    <text evidence="2">The sequence shown here is derived from an EMBL/GenBank/DDBJ whole genome shotgun (WGS) entry which is preliminary data.</text>
</comment>
<dbReference type="PANTHER" id="PTHR35546">
    <property type="entry name" value="F-BOX PROTEIN INTERACTION DOMAIN PROTEIN-RELATED"/>
    <property type="match status" value="1"/>
</dbReference>
<proteinExistence type="predicted"/>
<dbReference type="SMART" id="SM00256">
    <property type="entry name" value="FBOX"/>
    <property type="match status" value="1"/>
</dbReference>
<reference evidence="2" key="1">
    <citation type="submission" date="2020-10" db="EMBL/GenBank/DDBJ databases">
        <authorList>
            <person name="Han B."/>
            <person name="Lu T."/>
            <person name="Zhao Q."/>
            <person name="Huang X."/>
            <person name="Zhao Y."/>
        </authorList>
    </citation>
    <scope>NUCLEOTIDE SEQUENCE</scope>
</reference>
<dbReference type="OrthoDB" id="1939605at2759"/>
<feature type="domain" description="F-box" evidence="1">
    <location>
        <begin position="11"/>
        <end position="60"/>
    </location>
</feature>
<gene>
    <name evidence="2" type="ORF">NCGR_LOCUS53681</name>
</gene>
<protein>
    <recommendedName>
        <fullName evidence="1">F-box domain-containing protein</fullName>
    </recommendedName>
</protein>
<dbReference type="InterPro" id="IPR036047">
    <property type="entry name" value="F-box-like_dom_sf"/>
</dbReference>
<dbReference type="PANTHER" id="PTHR35546:SF80">
    <property type="entry name" value="F-BOX DOMAIN CONTAINING PROTEIN EXPRESSED"/>
    <property type="match status" value="1"/>
</dbReference>
<dbReference type="CDD" id="cd22157">
    <property type="entry name" value="F-box_AtFBW1-like"/>
    <property type="match status" value="1"/>
</dbReference>
<sequence length="285" mass="32430">MEGGSRRAAAASPVLPVPDELIVEILARLPAKSLCLCECVSRAWRAFISDPANRRRFAQTLSGLFFSRPYGSRPTWDFIGLSMSSVLPPPPGVDMTLSFLPPTCELLDSCNGLLLLRSEEYWQRHSPPPFYIVCNPATGEWVTLPQPSRVPGLIDYYDGGRLLYVDSNLDSSDAMSIYVLEDHDSEEWIWIFKQSINKPDLFGPRMPGRVSDYYTAAFHPDSDLIFFYDWLKKRLVSYDMKHRDVHVICTLEVPYFEFLPTEDVHRKFFPYVPLYSGALPSSSLS</sequence>
<evidence type="ECO:0000313" key="3">
    <source>
        <dbReference type="Proteomes" id="UP000604825"/>
    </source>
</evidence>